<dbReference type="Proteomes" id="UP001142810">
    <property type="component" value="Unassembled WGS sequence"/>
</dbReference>
<dbReference type="EMBL" id="JAPFRD010000005">
    <property type="protein sequence ID" value="MCW8107561.1"/>
    <property type="molecule type" value="Genomic_DNA"/>
</dbReference>
<evidence type="ECO:0000313" key="4">
    <source>
        <dbReference type="Proteomes" id="UP001142810"/>
    </source>
</evidence>
<evidence type="ECO:0000313" key="3">
    <source>
        <dbReference type="EMBL" id="MCW8107561.1"/>
    </source>
</evidence>
<keyword evidence="1" id="KW-0175">Coiled coil</keyword>
<gene>
    <name evidence="3" type="ORF">OPS25_03455</name>
</gene>
<keyword evidence="4" id="KW-1185">Reference proteome</keyword>
<accession>A0ABT3P485</accession>
<proteinExistence type="predicted"/>
<organism evidence="3 4">
    <name type="scientific">Alteromonas aquimaris</name>
    <dbReference type="NCBI Taxonomy" id="2998417"/>
    <lineage>
        <taxon>Bacteria</taxon>
        <taxon>Pseudomonadati</taxon>
        <taxon>Pseudomonadota</taxon>
        <taxon>Gammaproteobacteria</taxon>
        <taxon>Alteromonadales</taxon>
        <taxon>Alteromonadaceae</taxon>
        <taxon>Alteromonas/Salinimonas group</taxon>
        <taxon>Alteromonas</taxon>
    </lineage>
</organism>
<name>A0ABT3P485_9ALTE</name>
<sequence length="76" mass="8551">MNMTAIAIVGIIAWAIVSITDSLRSKNVKKASRDVSQLESEVAQLKERIEVLEKIVTDSNYDLKKQFDDLEKDKVA</sequence>
<evidence type="ECO:0000256" key="2">
    <source>
        <dbReference type="SAM" id="Phobius"/>
    </source>
</evidence>
<evidence type="ECO:0000256" key="1">
    <source>
        <dbReference type="SAM" id="Coils"/>
    </source>
</evidence>
<reference evidence="3" key="1">
    <citation type="submission" date="2022-11" db="EMBL/GenBank/DDBJ databases">
        <title>Alteromonas sp. nov., isolated from sea water of the Qingdao.</title>
        <authorList>
            <person name="Wang Q."/>
        </authorList>
    </citation>
    <scope>NUCLEOTIDE SEQUENCE</scope>
    <source>
        <strain evidence="3">ASW11-7</strain>
    </source>
</reference>
<feature type="coiled-coil region" evidence="1">
    <location>
        <begin position="28"/>
        <end position="55"/>
    </location>
</feature>
<keyword evidence="2" id="KW-0472">Membrane</keyword>
<feature type="transmembrane region" description="Helical" evidence="2">
    <location>
        <begin position="6"/>
        <end position="23"/>
    </location>
</feature>
<keyword evidence="2" id="KW-1133">Transmembrane helix</keyword>
<comment type="caution">
    <text evidence="3">The sequence shown here is derived from an EMBL/GenBank/DDBJ whole genome shotgun (WGS) entry which is preliminary data.</text>
</comment>
<keyword evidence="2" id="KW-0812">Transmembrane</keyword>
<protein>
    <submittedName>
        <fullName evidence="3">Uncharacterized protein</fullName>
    </submittedName>
</protein>